<protein>
    <recommendedName>
        <fullName evidence="6">BHLH domain-containing protein</fullName>
    </recommendedName>
</protein>
<dbReference type="PROSITE" id="PS50888">
    <property type="entry name" value="BHLH"/>
    <property type="match status" value="1"/>
</dbReference>
<keyword evidence="4" id="KW-0539">Nucleus</keyword>
<keyword evidence="3" id="KW-0804">Transcription</keyword>
<keyword evidence="2" id="KW-0805">Transcription regulation</keyword>
<feature type="region of interest" description="Disordered" evidence="5">
    <location>
        <begin position="106"/>
        <end position="164"/>
    </location>
</feature>
<gene>
    <name evidence="7" type="ORF">F511_28554</name>
</gene>
<sequence length="475" mass="51898">MNCAFPEMLRCLDSAGSISGDNGEMGVFSFPIQSLHGDQSLNELVSGRAMKPDPGVGVDWDLGSEFEMGCVVPRTAGCVQPAEEVTGNIDPVGDFFPGMLCSAAGGGGSKKRKADTIGNFEVDDEQSQEKRMKESVEESSDRKSTKNEPASAMNSKVKTMVPESPKPDYIHVRARRGQATDSHSLAERVRREKISERMKYLQDLVPGCNKIMGKAGLLDEIINYVKSLQGQVEFLSMKLAVINPAQEFYVDNLLPKVMLPAPISDIHTTGVSPEIVNPALVPFNSMAQGVPFRGLETGVNPSDDTVETQLLDSSYLNQFDYSNLGSELQNLYGLEYQQARSASYAPQPFPENPGTIRISLFMQQANKIPAEKISPPEISAEICSSQSPSPSIKIRALPTLGIGVVSPDTLSAPLTCYLWLHTPRRSTFHLPVPEARRPELDLLTLHPEAVSALRLDKIWMLIVHAADLGRSILEQ</sequence>
<accession>A0A2Z7AXZ2</accession>
<evidence type="ECO:0000259" key="6">
    <source>
        <dbReference type="PROSITE" id="PS50888"/>
    </source>
</evidence>
<evidence type="ECO:0000256" key="3">
    <source>
        <dbReference type="ARBA" id="ARBA00023163"/>
    </source>
</evidence>
<evidence type="ECO:0000256" key="1">
    <source>
        <dbReference type="ARBA" id="ARBA00004123"/>
    </source>
</evidence>
<dbReference type="InterPro" id="IPR011598">
    <property type="entry name" value="bHLH_dom"/>
</dbReference>
<feature type="compositionally biased region" description="Basic and acidic residues" evidence="5">
    <location>
        <begin position="127"/>
        <end position="146"/>
    </location>
</feature>
<dbReference type="Pfam" id="PF00010">
    <property type="entry name" value="HLH"/>
    <property type="match status" value="1"/>
</dbReference>
<evidence type="ECO:0000313" key="8">
    <source>
        <dbReference type="Proteomes" id="UP000250235"/>
    </source>
</evidence>
<dbReference type="PANTHER" id="PTHR12565">
    <property type="entry name" value="STEROL REGULATORY ELEMENT-BINDING PROTEIN"/>
    <property type="match status" value="1"/>
</dbReference>
<dbReference type="AlphaFoldDB" id="A0A2Z7AXZ2"/>
<dbReference type="Proteomes" id="UP000250235">
    <property type="component" value="Unassembled WGS sequence"/>
</dbReference>
<dbReference type="PANTHER" id="PTHR12565:SF184">
    <property type="entry name" value="BHLH TRANSCRIPTION FACTOR"/>
    <property type="match status" value="1"/>
</dbReference>
<dbReference type="SMART" id="SM00353">
    <property type="entry name" value="HLH"/>
    <property type="match status" value="1"/>
</dbReference>
<dbReference type="InterPro" id="IPR024097">
    <property type="entry name" value="bHLH_ZIP_TF"/>
</dbReference>
<proteinExistence type="predicted"/>
<comment type="subcellular location">
    <subcellularLocation>
        <location evidence="1">Nucleus</location>
    </subcellularLocation>
</comment>
<dbReference type="OrthoDB" id="1915602at2759"/>
<dbReference type="GO" id="GO:0005634">
    <property type="term" value="C:nucleus"/>
    <property type="evidence" value="ECO:0007669"/>
    <property type="project" value="UniProtKB-SubCell"/>
</dbReference>
<organism evidence="7 8">
    <name type="scientific">Dorcoceras hygrometricum</name>
    <dbReference type="NCBI Taxonomy" id="472368"/>
    <lineage>
        <taxon>Eukaryota</taxon>
        <taxon>Viridiplantae</taxon>
        <taxon>Streptophyta</taxon>
        <taxon>Embryophyta</taxon>
        <taxon>Tracheophyta</taxon>
        <taxon>Spermatophyta</taxon>
        <taxon>Magnoliopsida</taxon>
        <taxon>eudicotyledons</taxon>
        <taxon>Gunneridae</taxon>
        <taxon>Pentapetalae</taxon>
        <taxon>asterids</taxon>
        <taxon>lamiids</taxon>
        <taxon>Lamiales</taxon>
        <taxon>Gesneriaceae</taxon>
        <taxon>Didymocarpoideae</taxon>
        <taxon>Trichosporeae</taxon>
        <taxon>Loxocarpinae</taxon>
        <taxon>Dorcoceras</taxon>
    </lineage>
</organism>
<evidence type="ECO:0000256" key="4">
    <source>
        <dbReference type="ARBA" id="ARBA00023242"/>
    </source>
</evidence>
<dbReference type="GO" id="GO:0003700">
    <property type="term" value="F:DNA-binding transcription factor activity"/>
    <property type="evidence" value="ECO:0007669"/>
    <property type="project" value="TreeGrafter"/>
</dbReference>
<dbReference type="SUPFAM" id="SSF47459">
    <property type="entry name" value="HLH, helix-loop-helix DNA-binding domain"/>
    <property type="match status" value="1"/>
</dbReference>
<dbReference type="CDD" id="cd18919">
    <property type="entry name" value="bHLH_AtBPE_like"/>
    <property type="match status" value="1"/>
</dbReference>
<evidence type="ECO:0000256" key="2">
    <source>
        <dbReference type="ARBA" id="ARBA00023015"/>
    </source>
</evidence>
<feature type="domain" description="BHLH" evidence="6">
    <location>
        <begin position="178"/>
        <end position="228"/>
    </location>
</feature>
<name>A0A2Z7AXZ2_9LAMI</name>
<evidence type="ECO:0000256" key="5">
    <source>
        <dbReference type="SAM" id="MobiDB-lite"/>
    </source>
</evidence>
<dbReference type="InterPro" id="IPR036638">
    <property type="entry name" value="HLH_DNA-bd_sf"/>
</dbReference>
<keyword evidence="8" id="KW-1185">Reference proteome</keyword>
<evidence type="ECO:0000313" key="7">
    <source>
        <dbReference type="EMBL" id="KZV26208.1"/>
    </source>
</evidence>
<reference evidence="7 8" key="1">
    <citation type="journal article" date="2015" name="Proc. Natl. Acad. Sci. U.S.A.">
        <title>The resurrection genome of Boea hygrometrica: A blueprint for survival of dehydration.</title>
        <authorList>
            <person name="Xiao L."/>
            <person name="Yang G."/>
            <person name="Zhang L."/>
            <person name="Yang X."/>
            <person name="Zhao S."/>
            <person name="Ji Z."/>
            <person name="Zhou Q."/>
            <person name="Hu M."/>
            <person name="Wang Y."/>
            <person name="Chen M."/>
            <person name="Xu Y."/>
            <person name="Jin H."/>
            <person name="Xiao X."/>
            <person name="Hu G."/>
            <person name="Bao F."/>
            <person name="Hu Y."/>
            <person name="Wan P."/>
            <person name="Li L."/>
            <person name="Deng X."/>
            <person name="Kuang T."/>
            <person name="Xiang C."/>
            <person name="Zhu J.K."/>
            <person name="Oliver M.J."/>
            <person name="He Y."/>
        </authorList>
    </citation>
    <scope>NUCLEOTIDE SEQUENCE [LARGE SCALE GENOMIC DNA]</scope>
    <source>
        <strain evidence="8">cv. XS01</strain>
    </source>
</reference>
<dbReference type="EMBL" id="KV011783">
    <property type="protein sequence ID" value="KZV26208.1"/>
    <property type="molecule type" value="Genomic_DNA"/>
</dbReference>
<dbReference type="Gene3D" id="4.10.280.10">
    <property type="entry name" value="Helix-loop-helix DNA-binding domain"/>
    <property type="match status" value="1"/>
</dbReference>
<dbReference type="GO" id="GO:0046983">
    <property type="term" value="F:protein dimerization activity"/>
    <property type="evidence" value="ECO:0007669"/>
    <property type="project" value="InterPro"/>
</dbReference>
<dbReference type="FunFam" id="4.10.280.10:FF:000002">
    <property type="entry name" value="Basic helix-loop-helix transcription factor"/>
    <property type="match status" value="1"/>
</dbReference>